<dbReference type="OrthoDB" id="41031at2759"/>
<dbReference type="EMBL" id="LSRX01001072">
    <property type="protein sequence ID" value="OLP84041.1"/>
    <property type="molecule type" value="Genomic_DNA"/>
</dbReference>
<reference evidence="1 2" key="1">
    <citation type="submission" date="2016-02" db="EMBL/GenBank/DDBJ databases">
        <title>Genome analysis of coral dinoflagellate symbionts highlights evolutionary adaptations to a symbiotic lifestyle.</title>
        <authorList>
            <person name="Aranda M."/>
            <person name="Li Y."/>
            <person name="Liew Y.J."/>
            <person name="Baumgarten S."/>
            <person name="Simakov O."/>
            <person name="Wilson M."/>
            <person name="Piel J."/>
            <person name="Ashoor H."/>
            <person name="Bougouffa S."/>
            <person name="Bajic V.B."/>
            <person name="Ryu T."/>
            <person name="Ravasi T."/>
            <person name="Bayer T."/>
            <person name="Micklem G."/>
            <person name="Kim H."/>
            <person name="Bhak J."/>
            <person name="Lajeunesse T.C."/>
            <person name="Voolstra C.R."/>
        </authorList>
    </citation>
    <scope>NUCLEOTIDE SEQUENCE [LARGE SCALE GENOMIC DNA]</scope>
    <source>
        <strain evidence="1 2">CCMP2467</strain>
    </source>
</reference>
<accession>A0A1Q9CM86</accession>
<organism evidence="1 2">
    <name type="scientific">Symbiodinium microadriaticum</name>
    <name type="common">Dinoflagellate</name>
    <name type="synonym">Zooxanthella microadriatica</name>
    <dbReference type="NCBI Taxonomy" id="2951"/>
    <lineage>
        <taxon>Eukaryota</taxon>
        <taxon>Sar</taxon>
        <taxon>Alveolata</taxon>
        <taxon>Dinophyceae</taxon>
        <taxon>Suessiales</taxon>
        <taxon>Symbiodiniaceae</taxon>
        <taxon>Symbiodinium</taxon>
    </lineage>
</organism>
<keyword evidence="2" id="KW-1185">Reference proteome</keyword>
<name>A0A1Q9CM86_SYMMI</name>
<evidence type="ECO:0000313" key="2">
    <source>
        <dbReference type="Proteomes" id="UP000186817"/>
    </source>
</evidence>
<protein>
    <submittedName>
        <fullName evidence="1">Uncharacterized protein</fullName>
    </submittedName>
</protein>
<sequence>MAARNAAFGQRPLKDVRLRMRHRRFSATWHGGPTSAGSITRDCGGLDEGAAPEDIMWVGQPSRDGIRFLAWLRMHEVDVVVFDMDASEPFVLPGKAFKETAKACQAGMSSARTAASFLRDLVNSQAGCGADRADGGEEAAAEYIAGASPDFVEALQLLAAEPDIRLAVATNSDPVEYDLPGQSRETHILGPDLAAALIGHWCPQALPKFEAMVGFDPSLPEHADEPMLPGTADFY</sequence>
<dbReference type="AlphaFoldDB" id="A0A1Q9CM86"/>
<dbReference type="Proteomes" id="UP000186817">
    <property type="component" value="Unassembled WGS sequence"/>
</dbReference>
<evidence type="ECO:0000313" key="1">
    <source>
        <dbReference type="EMBL" id="OLP84041.1"/>
    </source>
</evidence>
<gene>
    <name evidence="1" type="ORF">AK812_SmicGene35121</name>
</gene>
<comment type="caution">
    <text evidence="1">The sequence shown here is derived from an EMBL/GenBank/DDBJ whole genome shotgun (WGS) entry which is preliminary data.</text>
</comment>
<proteinExistence type="predicted"/>